<evidence type="ECO:0000313" key="2">
    <source>
        <dbReference type="Proteomes" id="UP000814033"/>
    </source>
</evidence>
<name>A0ACB8R522_9AGAM</name>
<reference evidence="1" key="1">
    <citation type="submission" date="2021-02" db="EMBL/GenBank/DDBJ databases">
        <authorList>
            <consortium name="DOE Joint Genome Institute"/>
            <person name="Ahrendt S."/>
            <person name="Looney B.P."/>
            <person name="Miyauchi S."/>
            <person name="Morin E."/>
            <person name="Drula E."/>
            <person name="Courty P.E."/>
            <person name="Chicoki N."/>
            <person name="Fauchery L."/>
            <person name="Kohler A."/>
            <person name="Kuo A."/>
            <person name="Labutti K."/>
            <person name="Pangilinan J."/>
            <person name="Lipzen A."/>
            <person name="Riley R."/>
            <person name="Andreopoulos W."/>
            <person name="He G."/>
            <person name="Johnson J."/>
            <person name="Barry K.W."/>
            <person name="Grigoriev I.V."/>
            <person name="Nagy L."/>
            <person name="Hibbett D."/>
            <person name="Henrissat B."/>
            <person name="Matheny P.B."/>
            <person name="Labbe J."/>
            <person name="Martin F."/>
        </authorList>
    </citation>
    <scope>NUCLEOTIDE SEQUENCE</scope>
    <source>
        <strain evidence="1">FP105234-sp</strain>
    </source>
</reference>
<proteinExistence type="predicted"/>
<gene>
    <name evidence="1" type="ORF">FA95DRAFT_1567481</name>
</gene>
<comment type="caution">
    <text evidence="1">The sequence shown here is derived from an EMBL/GenBank/DDBJ whole genome shotgun (WGS) entry which is preliminary data.</text>
</comment>
<reference evidence="1" key="2">
    <citation type="journal article" date="2022" name="New Phytol.">
        <title>Evolutionary transition to the ectomycorrhizal habit in the genomes of a hyperdiverse lineage of mushroom-forming fungi.</title>
        <authorList>
            <person name="Looney B."/>
            <person name="Miyauchi S."/>
            <person name="Morin E."/>
            <person name="Drula E."/>
            <person name="Courty P.E."/>
            <person name="Kohler A."/>
            <person name="Kuo A."/>
            <person name="LaButti K."/>
            <person name="Pangilinan J."/>
            <person name="Lipzen A."/>
            <person name="Riley R."/>
            <person name="Andreopoulos W."/>
            <person name="He G."/>
            <person name="Johnson J."/>
            <person name="Nolan M."/>
            <person name="Tritt A."/>
            <person name="Barry K.W."/>
            <person name="Grigoriev I.V."/>
            <person name="Nagy L.G."/>
            <person name="Hibbett D."/>
            <person name="Henrissat B."/>
            <person name="Matheny P.B."/>
            <person name="Labbe J."/>
            <person name="Martin F.M."/>
        </authorList>
    </citation>
    <scope>NUCLEOTIDE SEQUENCE</scope>
    <source>
        <strain evidence="1">FP105234-sp</strain>
    </source>
</reference>
<organism evidence="1 2">
    <name type="scientific">Auriscalpium vulgare</name>
    <dbReference type="NCBI Taxonomy" id="40419"/>
    <lineage>
        <taxon>Eukaryota</taxon>
        <taxon>Fungi</taxon>
        <taxon>Dikarya</taxon>
        <taxon>Basidiomycota</taxon>
        <taxon>Agaricomycotina</taxon>
        <taxon>Agaricomycetes</taxon>
        <taxon>Russulales</taxon>
        <taxon>Auriscalpiaceae</taxon>
        <taxon>Auriscalpium</taxon>
    </lineage>
</organism>
<accession>A0ACB8R522</accession>
<dbReference type="EMBL" id="MU276391">
    <property type="protein sequence ID" value="KAI0038903.1"/>
    <property type="molecule type" value="Genomic_DNA"/>
</dbReference>
<sequence length="58" mass="6468">MMERPRIPSAFVRGDVHRHLFPVAIVASRVFLFSTPTAALSFPPQTGLCSTLDCVEFF</sequence>
<dbReference type="Proteomes" id="UP000814033">
    <property type="component" value="Unassembled WGS sequence"/>
</dbReference>
<evidence type="ECO:0000313" key="1">
    <source>
        <dbReference type="EMBL" id="KAI0038903.1"/>
    </source>
</evidence>
<keyword evidence="2" id="KW-1185">Reference proteome</keyword>
<protein>
    <submittedName>
        <fullName evidence="1">Uncharacterized protein</fullName>
    </submittedName>
</protein>
<feature type="non-terminal residue" evidence="1">
    <location>
        <position position="58"/>
    </location>
</feature>